<dbReference type="Proteomes" id="UP000464669">
    <property type="component" value="Segment"/>
</dbReference>
<name>A0A6B7ZEV3_9CAUD</name>
<evidence type="ECO:0000313" key="1">
    <source>
        <dbReference type="EMBL" id="QGH72020.1"/>
    </source>
</evidence>
<protein>
    <submittedName>
        <fullName evidence="1">Uncharacterized protein</fullName>
    </submittedName>
</protein>
<sequence length="435" mass="48604">MTKSKEVVIARFDEVEGTEILITSVDGHQGRSPNMLEAIQKLVCDKYGEDWKSVNAICRLPFKDLVKRYGIVRKAGVHLPVGYPGGVYEEIKERSPIIITYHSAAQGYPSGALYSYTAVYGDQKVSVTRGSSYLGILDILTELGFEVERGRTIEYLVAEHDIRLETKLDPSAVIDKDLKEVLTPINDNTPDEEPKVTKQKEQRIKLNIIDIEPNGAGDWVFTIDGVGTRGEVIPRTKFIVTSRNNSSNSLRTDPRIVIAAVLPSICSLTDDQLIALRTDDPAKFISNIDWAVGDTLKRGFPKNNAGAAILNFLGEIEKASGGDILDTLVAFMFNQELKWDPDMQMVRNMSGVTSEGAETRFRVVHAVGGFFAEGAIEMRKIRIFKDHSTVQIYTTPHTHKFDKETHCKTFTTNHPEQVLEFLRGISEVQTHKFSK</sequence>
<keyword evidence="2" id="KW-1185">Reference proteome</keyword>
<organism evidence="1 2">
    <name type="scientific">Klebsiella phage N1M2</name>
    <dbReference type="NCBI Taxonomy" id="2664939"/>
    <lineage>
        <taxon>Viruses</taxon>
        <taxon>Duplodnaviria</taxon>
        <taxon>Heunggongvirae</taxon>
        <taxon>Uroviricota</taxon>
        <taxon>Caudoviricetes</taxon>
        <taxon>Chimalliviridae</taxon>
        <taxon>Nimduovirus</taxon>
        <taxon>Nimduovirus N1M2</taxon>
    </lineage>
</organism>
<accession>A0A6B7ZEV3</accession>
<reference evidence="1 2" key="1">
    <citation type="submission" date="2019-11" db="EMBL/GenBank/DDBJ databases">
        <authorList>
            <person name="Lewis R."/>
            <person name="Clooney A.G."/>
            <person name="Stockdale S.R."/>
            <person name="Buttimer C."/>
            <person name="Draper L.A."/>
            <person name="Ross R.P."/>
            <person name="Hill C."/>
        </authorList>
    </citation>
    <scope>NUCLEOTIDE SEQUENCE [LARGE SCALE GENOMIC DNA]</scope>
</reference>
<gene>
    <name evidence="1" type="ORF">N1M2_157</name>
</gene>
<evidence type="ECO:0000313" key="2">
    <source>
        <dbReference type="Proteomes" id="UP000464669"/>
    </source>
</evidence>
<dbReference type="EMBL" id="MN642089">
    <property type="protein sequence ID" value="QGH72020.1"/>
    <property type="molecule type" value="Genomic_DNA"/>
</dbReference>
<proteinExistence type="predicted"/>